<evidence type="ECO:0000256" key="6">
    <source>
        <dbReference type="SAM" id="SignalP"/>
    </source>
</evidence>
<dbReference type="PANTHER" id="PTHR31042:SF108">
    <property type="entry name" value="CORE-2_I-BRANCHING BETA-1,6-N-ACETYLGLUCOSAMINYLTRANSFERASE FAMILY PROTEIN"/>
    <property type="match status" value="1"/>
</dbReference>
<evidence type="ECO:0000256" key="4">
    <source>
        <dbReference type="ARBA" id="ARBA00023136"/>
    </source>
</evidence>
<keyword evidence="5" id="KW-0325">Glycoprotein</keyword>
<dbReference type="Proteomes" id="UP000737018">
    <property type="component" value="Unassembled WGS sequence"/>
</dbReference>
<dbReference type="InterPro" id="IPR044174">
    <property type="entry name" value="BC10-like"/>
</dbReference>
<dbReference type="Pfam" id="PF02485">
    <property type="entry name" value="Branch"/>
    <property type="match status" value="1"/>
</dbReference>
<evidence type="ECO:0000313" key="7">
    <source>
        <dbReference type="EMBL" id="KAF3965440.1"/>
    </source>
</evidence>
<accession>A0A8J4VPP5</accession>
<evidence type="ECO:0000256" key="1">
    <source>
        <dbReference type="ARBA" id="ARBA00004606"/>
    </source>
</evidence>
<keyword evidence="3" id="KW-0808">Transferase</keyword>
<comment type="subcellular location">
    <subcellularLocation>
        <location evidence="1">Membrane</location>
        <topology evidence="1">Single-pass type II membrane protein</topology>
    </subcellularLocation>
</comment>
<proteinExistence type="predicted"/>
<protein>
    <submittedName>
        <fullName evidence="7">Uncharacterized protein</fullName>
    </submittedName>
</protein>
<gene>
    <name evidence="7" type="ORF">CMV_010364</name>
</gene>
<evidence type="ECO:0000256" key="2">
    <source>
        <dbReference type="ARBA" id="ARBA00022676"/>
    </source>
</evidence>
<name>A0A8J4VPP5_9ROSI</name>
<evidence type="ECO:0000256" key="5">
    <source>
        <dbReference type="ARBA" id="ARBA00023180"/>
    </source>
</evidence>
<organism evidence="7 8">
    <name type="scientific">Castanea mollissima</name>
    <name type="common">Chinese chestnut</name>
    <dbReference type="NCBI Taxonomy" id="60419"/>
    <lineage>
        <taxon>Eukaryota</taxon>
        <taxon>Viridiplantae</taxon>
        <taxon>Streptophyta</taxon>
        <taxon>Embryophyta</taxon>
        <taxon>Tracheophyta</taxon>
        <taxon>Spermatophyta</taxon>
        <taxon>Magnoliopsida</taxon>
        <taxon>eudicotyledons</taxon>
        <taxon>Gunneridae</taxon>
        <taxon>Pentapetalae</taxon>
        <taxon>rosids</taxon>
        <taxon>fabids</taxon>
        <taxon>Fagales</taxon>
        <taxon>Fagaceae</taxon>
        <taxon>Castanea</taxon>
    </lineage>
</organism>
<keyword evidence="2" id="KW-0328">Glycosyltransferase</keyword>
<keyword evidence="4" id="KW-0472">Membrane</keyword>
<evidence type="ECO:0000256" key="3">
    <source>
        <dbReference type="ARBA" id="ARBA00022679"/>
    </source>
</evidence>
<dbReference type="AlphaFoldDB" id="A0A8J4VPP5"/>
<dbReference type="EMBL" id="JRKL02001188">
    <property type="protein sequence ID" value="KAF3965440.1"/>
    <property type="molecule type" value="Genomic_DNA"/>
</dbReference>
<feature type="chain" id="PRO_5035269997" evidence="6">
    <location>
        <begin position="24"/>
        <end position="373"/>
    </location>
</feature>
<dbReference type="GO" id="GO:0016020">
    <property type="term" value="C:membrane"/>
    <property type="evidence" value="ECO:0007669"/>
    <property type="project" value="UniProtKB-SubCell"/>
</dbReference>
<evidence type="ECO:0000313" key="8">
    <source>
        <dbReference type="Proteomes" id="UP000737018"/>
    </source>
</evidence>
<keyword evidence="8" id="KW-1185">Reference proteome</keyword>
<reference evidence="7" key="1">
    <citation type="submission" date="2020-03" db="EMBL/GenBank/DDBJ databases">
        <title>Castanea mollissima Vanexum genome sequencing.</title>
        <authorList>
            <person name="Staton M."/>
        </authorList>
    </citation>
    <scope>NUCLEOTIDE SEQUENCE</scope>
    <source>
        <tissue evidence="7">Leaf</tissue>
    </source>
</reference>
<comment type="caution">
    <text evidence="7">The sequence shown here is derived from an EMBL/GenBank/DDBJ whole genome shotgun (WGS) entry which is preliminary data.</text>
</comment>
<dbReference type="InterPro" id="IPR003406">
    <property type="entry name" value="Glyco_trans_14"/>
</dbReference>
<dbReference type="GO" id="GO:0016757">
    <property type="term" value="F:glycosyltransferase activity"/>
    <property type="evidence" value="ECO:0007669"/>
    <property type="project" value="UniProtKB-KW"/>
</dbReference>
<dbReference type="PANTHER" id="PTHR31042">
    <property type="entry name" value="CORE-2/I-BRANCHING BETA-1,6-N-ACETYLGLUCOSAMINYLTRANSFERASE FAMILY PROTEIN-RELATED"/>
    <property type="match status" value="1"/>
</dbReference>
<feature type="signal peptide" evidence="6">
    <location>
        <begin position="1"/>
        <end position="23"/>
    </location>
</feature>
<keyword evidence="6" id="KW-0732">Signal</keyword>
<sequence>MYSSTPFVLTFALFLTVPLLFLFAPQFLPPKQVPLSPPNNELADLSLFSKATVASTSTQRSVHSRLGTHTNPKPKIAFLFLTNSDLTFSPLWEKFFNQNKNKHLFNIYIHADPSATITPPTGVFENKFIPEAKKTSRASPSLISAARRLIANALLDDPLNLYFTLVSQHCIPIHSFDYVYNFLFHNTLNRNKKTKQPYSIFPNYQSFIEIISDDPNLLDRYNARGESVMLPEVPFERFRVGSQFFTLNRKHALMVIKDKKYWNKFKLPCLNLDSCYPEEHYFPTLLSMEDPEGCTHYTLTNVNWTDSVDGHPHLYTPEEVSKELVFKSPMMLFSETELKPDKDIEWNLWTWKVGKKNDAFELECGTKAQTQSE</sequence>
<dbReference type="OrthoDB" id="191334at2759"/>